<accession>A0ACD5ALY0</accession>
<proteinExistence type="predicted"/>
<organism evidence="1 2">
    <name type="scientific">Streptomyces citrinus</name>
    <dbReference type="NCBI Taxonomy" id="3118173"/>
    <lineage>
        <taxon>Bacteria</taxon>
        <taxon>Bacillati</taxon>
        <taxon>Actinomycetota</taxon>
        <taxon>Actinomycetes</taxon>
        <taxon>Kitasatosporales</taxon>
        <taxon>Streptomycetaceae</taxon>
        <taxon>Streptomyces</taxon>
    </lineage>
</organism>
<gene>
    <name evidence="1" type="ORF">V2W30_36195</name>
</gene>
<dbReference type="Proteomes" id="UP001432251">
    <property type="component" value="Chromosome"/>
</dbReference>
<evidence type="ECO:0000313" key="1">
    <source>
        <dbReference type="EMBL" id="WWQ68240.1"/>
    </source>
</evidence>
<evidence type="ECO:0000313" key="2">
    <source>
        <dbReference type="Proteomes" id="UP001432251"/>
    </source>
</evidence>
<name>A0ACD5ALY0_9ACTN</name>
<sequence>MTQDESRATWGLMMSCLHGGVGGPHWGTRAAGHVSGTRREARDALHRHVLAFEPRKPLNLVRRTVYEEGEGYLVIAEGMTQTFEYRFTLSRVVHDTAQQPAVPAVPPPPLAPPSL</sequence>
<reference evidence="1" key="1">
    <citation type="journal article" date="2025" name="Int. J. Syst. Evol. Microbiol.">
        <title>Streptomyces citrinus sp. nov., with yellow diffusible pigment.</title>
        <authorList>
            <person name="He Y."/>
            <person name="Yang E."/>
            <person name="Xu J."/>
            <person name="Sun Y."/>
            <person name="Sun L."/>
        </authorList>
    </citation>
    <scope>NUCLEOTIDE SEQUENCE</scope>
    <source>
        <strain evidence="1">Q6</strain>
    </source>
</reference>
<keyword evidence="2" id="KW-1185">Reference proteome</keyword>
<protein>
    <submittedName>
        <fullName evidence="1">Uncharacterized protein</fullName>
    </submittedName>
</protein>
<dbReference type="EMBL" id="CP146022">
    <property type="protein sequence ID" value="WWQ68240.1"/>
    <property type="molecule type" value="Genomic_DNA"/>
</dbReference>